<reference evidence="1" key="1">
    <citation type="submission" date="2019-12" db="EMBL/GenBank/DDBJ databases">
        <title>Genome sequencing and annotation of Brassica cretica.</title>
        <authorList>
            <person name="Studholme D.J."/>
            <person name="Sarris P."/>
        </authorList>
    </citation>
    <scope>NUCLEOTIDE SEQUENCE</scope>
    <source>
        <strain evidence="1">PFS-109/04</strain>
        <tissue evidence="1">Leaf</tissue>
    </source>
</reference>
<dbReference type="Proteomes" id="UP000712600">
    <property type="component" value="Unassembled WGS sequence"/>
</dbReference>
<dbReference type="EMBL" id="QGKX02001521">
    <property type="protein sequence ID" value="KAF3509303.1"/>
    <property type="molecule type" value="Genomic_DNA"/>
</dbReference>
<comment type="caution">
    <text evidence="1">The sequence shown here is derived from an EMBL/GenBank/DDBJ whole genome shotgun (WGS) entry which is preliminary data.</text>
</comment>
<dbReference type="AlphaFoldDB" id="A0A8S9P8P4"/>
<evidence type="ECO:0000313" key="1">
    <source>
        <dbReference type="EMBL" id="KAF3509303.1"/>
    </source>
</evidence>
<protein>
    <submittedName>
        <fullName evidence="1">Uncharacterized protein</fullName>
    </submittedName>
</protein>
<gene>
    <name evidence="1" type="ORF">F2Q69_00005996</name>
</gene>
<sequence length="147" mass="16417">MSSSVSLFSLKNIQNLCLAIFSFIFLKVLPKGALSTSKGSVASSECVLVDSGGLAEGLGCGLSELRRATYIFGICTRTSLPIDYEINRAGRMWVSCCEVLVSHDPHGISRCGRLRRCRRSMFWRNCRSVLIDVRRSMFGIWRRSTPM</sequence>
<accession>A0A8S9P8P4</accession>
<name>A0A8S9P8P4_BRACR</name>
<evidence type="ECO:0000313" key="2">
    <source>
        <dbReference type="Proteomes" id="UP000712600"/>
    </source>
</evidence>
<organism evidence="1 2">
    <name type="scientific">Brassica cretica</name>
    <name type="common">Mustard</name>
    <dbReference type="NCBI Taxonomy" id="69181"/>
    <lineage>
        <taxon>Eukaryota</taxon>
        <taxon>Viridiplantae</taxon>
        <taxon>Streptophyta</taxon>
        <taxon>Embryophyta</taxon>
        <taxon>Tracheophyta</taxon>
        <taxon>Spermatophyta</taxon>
        <taxon>Magnoliopsida</taxon>
        <taxon>eudicotyledons</taxon>
        <taxon>Gunneridae</taxon>
        <taxon>Pentapetalae</taxon>
        <taxon>rosids</taxon>
        <taxon>malvids</taxon>
        <taxon>Brassicales</taxon>
        <taxon>Brassicaceae</taxon>
        <taxon>Brassiceae</taxon>
        <taxon>Brassica</taxon>
    </lineage>
</organism>
<proteinExistence type="predicted"/>